<dbReference type="EMBL" id="JAQQWN010000009">
    <property type="protein sequence ID" value="KAK8065218.1"/>
    <property type="molecule type" value="Genomic_DNA"/>
</dbReference>
<protein>
    <submittedName>
        <fullName evidence="1">Uncharacterized protein</fullName>
    </submittedName>
</protein>
<evidence type="ECO:0000313" key="2">
    <source>
        <dbReference type="Proteomes" id="UP001433268"/>
    </source>
</evidence>
<name>A0ABR1V208_9PEZI</name>
<evidence type="ECO:0000313" key="1">
    <source>
        <dbReference type="EMBL" id="KAK8065218.1"/>
    </source>
</evidence>
<reference evidence="1 2" key="1">
    <citation type="submission" date="2023-01" db="EMBL/GenBank/DDBJ databases">
        <title>Analysis of 21 Apiospora genomes using comparative genomics revels a genus with tremendous synthesis potential of carbohydrate active enzymes and secondary metabolites.</title>
        <authorList>
            <person name="Sorensen T."/>
        </authorList>
    </citation>
    <scope>NUCLEOTIDE SEQUENCE [LARGE SCALE GENOMIC DNA]</scope>
    <source>
        <strain evidence="1 2">CBS 114990</strain>
    </source>
</reference>
<accession>A0ABR1V208</accession>
<dbReference type="Proteomes" id="UP001433268">
    <property type="component" value="Unassembled WGS sequence"/>
</dbReference>
<comment type="caution">
    <text evidence="1">The sequence shown here is derived from an EMBL/GenBank/DDBJ whole genome shotgun (WGS) entry which is preliminary data.</text>
</comment>
<dbReference type="RefSeq" id="XP_066661972.1">
    <property type="nucleotide sequence ID" value="XM_066816280.1"/>
</dbReference>
<proteinExistence type="predicted"/>
<gene>
    <name evidence="1" type="ORF">PG997_011965</name>
</gene>
<organism evidence="1 2">
    <name type="scientific">Apiospora hydei</name>
    <dbReference type="NCBI Taxonomy" id="1337664"/>
    <lineage>
        <taxon>Eukaryota</taxon>
        <taxon>Fungi</taxon>
        <taxon>Dikarya</taxon>
        <taxon>Ascomycota</taxon>
        <taxon>Pezizomycotina</taxon>
        <taxon>Sordariomycetes</taxon>
        <taxon>Xylariomycetidae</taxon>
        <taxon>Amphisphaeriales</taxon>
        <taxon>Apiosporaceae</taxon>
        <taxon>Apiospora</taxon>
    </lineage>
</organism>
<dbReference type="GeneID" id="92049340"/>
<sequence>MAVIEKSDHVQVATGVENRATKRDIDSENDSQRSDDEVLSTLSGGNLVEGYISYLPVIQFGFNLLATWDRVGLTLQLNLLNGGNSALIYDSLLSGVESCLVGPLEWLGGVCHVVFWLASMAVLGGAASCPTEAS</sequence>
<keyword evidence="2" id="KW-1185">Reference proteome</keyword>